<sequence>MARVPGVGSGASGHVVVVLVSSGECIPSPGFILSLSLPCLTSALHFSCRRAGRNVQWTTLLRSG</sequence>
<evidence type="ECO:0000313" key="1">
    <source>
        <dbReference type="EnsemblPlants" id="TuG1812G0500000068.01.T01.cds280224"/>
    </source>
</evidence>
<dbReference type="Gramene" id="TuG1812G0500000068.01.T01">
    <property type="protein sequence ID" value="TuG1812G0500000068.01.T01.cds280224"/>
    <property type="gene ID" value="TuG1812G0500000068.01"/>
</dbReference>
<proteinExistence type="predicted"/>
<dbReference type="Proteomes" id="UP000015106">
    <property type="component" value="Chromosome 5"/>
</dbReference>
<organism evidence="1 2">
    <name type="scientific">Triticum urartu</name>
    <name type="common">Red wild einkorn</name>
    <name type="synonym">Crithodium urartu</name>
    <dbReference type="NCBI Taxonomy" id="4572"/>
    <lineage>
        <taxon>Eukaryota</taxon>
        <taxon>Viridiplantae</taxon>
        <taxon>Streptophyta</taxon>
        <taxon>Embryophyta</taxon>
        <taxon>Tracheophyta</taxon>
        <taxon>Spermatophyta</taxon>
        <taxon>Magnoliopsida</taxon>
        <taxon>Liliopsida</taxon>
        <taxon>Poales</taxon>
        <taxon>Poaceae</taxon>
        <taxon>BOP clade</taxon>
        <taxon>Pooideae</taxon>
        <taxon>Triticodae</taxon>
        <taxon>Triticeae</taxon>
        <taxon>Triticinae</taxon>
        <taxon>Triticum</taxon>
    </lineage>
</organism>
<dbReference type="EnsemblPlants" id="TuG1812G0500000068.01.T01">
    <property type="protein sequence ID" value="TuG1812G0500000068.01.T01.cds280224"/>
    <property type="gene ID" value="TuG1812G0500000068.01"/>
</dbReference>
<dbReference type="AlphaFoldDB" id="A0A8R7Q9K5"/>
<accession>A0A8R7Q9K5</accession>
<name>A0A8R7Q9K5_TRIUA</name>
<reference evidence="1" key="2">
    <citation type="submission" date="2018-03" db="EMBL/GenBank/DDBJ databases">
        <title>The Triticum urartu genome reveals the dynamic nature of wheat genome evolution.</title>
        <authorList>
            <person name="Ling H."/>
            <person name="Ma B."/>
            <person name="Shi X."/>
            <person name="Liu H."/>
            <person name="Dong L."/>
            <person name="Sun H."/>
            <person name="Cao Y."/>
            <person name="Gao Q."/>
            <person name="Zheng S."/>
            <person name="Li Y."/>
            <person name="Yu Y."/>
            <person name="Du H."/>
            <person name="Qi M."/>
            <person name="Li Y."/>
            <person name="Yu H."/>
            <person name="Cui Y."/>
            <person name="Wang N."/>
            <person name="Chen C."/>
            <person name="Wu H."/>
            <person name="Zhao Y."/>
            <person name="Zhang J."/>
            <person name="Li Y."/>
            <person name="Zhou W."/>
            <person name="Zhang B."/>
            <person name="Hu W."/>
            <person name="Eijk M."/>
            <person name="Tang J."/>
            <person name="Witsenboer H."/>
            <person name="Zhao S."/>
            <person name="Li Z."/>
            <person name="Zhang A."/>
            <person name="Wang D."/>
            <person name="Liang C."/>
        </authorList>
    </citation>
    <scope>NUCLEOTIDE SEQUENCE [LARGE SCALE GENOMIC DNA]</scope>
    <source>
        <strain evidence="1">cv. G1812</strain>
    </source>
</reference>
<keyword evidence="2" id="KW-1185">Reference proteome</keyword>
<evidence type="ECO:0000313" key="2">
    <source>
        <dbReference type="Proteomes" id="UP000015106"/>
    </source>
</evidence>
<reference evidence="1" key="3">
    <citation type="submission" date="2022-06" db="UniProtKB">
        <authorList>
            <consortium name="EnsemblPlants"/>
        </authorList>
    </citation>
    <scope>IDENTIFICATION</scope>
</reference>
<reference evidence="2" key="1">
    <citation type="journal article" date="2013" name="Nature">
        <title>Draft genome of the wheat A-genome progenitor Triticum urartu.</title>
        <authorList>
            <person name="Ling H.Q."/>
            <person name="Zhao S."/>
            <person name="Liu D."/>
            <person name="Wang J."/>
            <person name="Sun H."/>
            <person name="Zhang C."/>
            <person name="Fan H."/>
            <person name="Li D."/>
            <person name="Dong L."/>
            <person name="Tao Y."/>
            <person name="Gao C."/>
            <person name="Wu H."/>
            <person name="Li Y."/>
            <person name="Cui Y."/>
            <person name="Guo X."/>
            <person name="Zheng S."/>
            <person name="Wang B."/>
            <person name="Yu K."/>
            <person name="Liang Q."/>
            <person name="Yang W."/>
            <person name="Lou X."/>
            <person name="Chen J."/>
            <person name="Feng M."/>
            <person name="Jian J."/>
            <person name="Zhang X."/>
            <person name="Luo G."/>
            <person name="Jiang Y."/>
            <person name="Liu J."/>
            <person name="Wang Z."/>
            <person name="Sha Y."/>
            <person name="Zhang B."/>
            <person name="Wu H."/>
            <person name="Tang D."/>
            <person name="Shen Q."/>
            <person name="Xue P."/>
            <person name="Zou S."/>
            <person name="Wang X."/>
            <person name="Liu X."/>
            <person name="Wang F."/>
            <person name="Yang Y."/>
            <person name="An X."/>
            <person name="Dong Z."/>
            <person name="Zhang K."/>
            <person name="Zhang X."/>
            <person name="Luo M.C."/>
            <person name="Dvorak J."/>
            <person name="Tong Y."/>
            <person name="Wang J."/>
            <person name="Yang H."/>
            <person name="Li Z."/>
            <person name="Wang D."/>
            <person name="Zhang A."/>
            <person name="Wang J."/>
        </authorList>
    </citation>
    <scope>NUCLEOTIDE SEQUENCE</scope>
    <source>
        <strain evidence="2">cv. G1812</strain>
    </source>
</reference>
<protein>
    <submittedName>
        <fullName evidence="1">Uncharacterized protein</fullName>
    </submittedName>
</protein>